<feature type="compositionally biased region" description="Acidic residues" evidence="1">
    <location>
        <begin position="115"/>
        <end position="137"/>
    </location>
</feature>
<feature type="compositionally biased region" description="Basic and acidic residues" evidence="1">
    <location>
        <begin position="89"/>
        <end position="102"/>
    </location>
</feature>
<evidence type="ECO:0000256" key="1">
    <source>
        <dbReference type="SAM" id="MobiDB-lite"/>
    </source>
</evidence>
<name>A0A8K1FNC5_PYTOL</name>
<proteinExistence type="predicted"/>
<feature type="region of interest" description="Disordered" evidence="1">
    <location>
        <begin position="214"/>
        <end position="277"/>
    </location>
</feature>
<accession>A0A8K1FNC5</accession>
<sequence>MAGRAREYGVRDVFPAAVRPLGDDEDDEPLDSRDEREEEREKIVYFDLDDGGRRQALLLSPPLRPKKTKLCATRAQSGKKGNEEAATELSKRILDRPKDLFHRHTVANDALSAETMDDVNEEGDGDEDYNDDDDDDGANPFASLLQATPTKPDASERRETLARRSPGRGPVAKRVTPPRHSVVVVVNSPVSRKKAPVASKSRVVTSARKLGPTFEAADARPSRWARNASTTGTAKKRQATSTASFSQARQLDSTKRRKSLPVSLDTPPTQEASGRRRLSDVLYKATVLSQQRAADTSQTMLEDSALDTSVAEEDGITDTVTHMREEPFQTQFFSPSKLNPPNRKPKSDGLNIKIRGEIGDIIRKAVRKSRRDLTILRAVGQTMLQQEEDEGVASIHSRRHVIVCLQRLRPHTSLVKYDGQVLERSPECDESTLGTNQDSMVIVFTPQIAQQHHLSPGTRLKIFAPFQFINEHAVPGQRQRSKPYLLGTNLFEILVS</sequence>
<feature type="region of interest" description="Disordered" evidence="1">
    <location>
        <begin position="61"/>
        <end position="180"/>
    </location>
</feature>
<dbReference type="AlphaFoldDB" id="A0A8K1FNC5"/>
<evidence type="ECO:0000313" key="2">
    <source>
        <dbReference type="EMBL" id="TMW64513.1"/>
    </source>
</evidence>
<feature type="region of interest" description="Disordered" evidence="1">
    <location>
        <begin position="14"/>
        <end position="39"/>
    </location>
</feature>
<organism evidence="2 3">
    <name type="scientific">Pythium oligandrum</name>
    <name type="common">Mycoparasitic fungus</name>
    <dbReference type="NCBI Taxonomy" id="41045"/>
    <lineage>
        <taxon>Eukaryota</taxon>
        <taxon>Sar</taxon>
        <taxon>Stramenopiles</taxon>
        <taxon>Oomycota</taxon>
        <taxon>Peronosporomycetes</taxon>
        <taxon>Pythiales</taxon>
        <taxon>Pythiaceae</taxon>
        <taxon>Pythium</taxon>
    </lineage>
</organism>
<feature type="region of interest" description="Disordered" evidence="1">
    <location>
        <begin position="186"/>
        <end position="205"/>
    </location>
</feature>
<protein>
    <submittedName>
        <fullName evidence="2">Uncharacterized protein</fullName>
    </submittedName>
</protein>
<dbReference type="Proteomes" id="UP000794436">
    <property type="component" value="Unassembled WGS sequence"/>
</dbReference>
<feature type="compositionally biased region" description="Polar residues" evidence="1">
    <location>
        <begin position="227"/>
        <end position="251"/>
    </location>
</feature>
<dbReference type="OrthoDB" id="118112at2759"/>
<feature type="compositionally biased region" description="Basic and acidic residues" evidence="1">
    <location>
        <begin position="153"/>
        <end position="162"/>
    </location>
</feature>
<dbReference type="EMBL" id="SPLM01000039">
    <property type="protein sequence ID" value="TMW64513.1"/>
    <property type="molecule type" value="Genomic_DNA"/>
</dbReference>
<reference evidence="2" key="1">
    <citation type="submission" date="2019-03" db="EMBL/GenBank/DDBJ databases">
        <title>Long read genome sequence of the mycoparasitic Pythium oligandrum ATCC 38472 isolated from sugarbeet rhizosphere.</title>
        <authorList>
            <person name="Gaulin E."/>
        </authorList>
    </citation>
    <scope>NUCLEOTIDE SEQUENCE</scope>
    <source>
        <strain evidence="2">ATCC 38472_TT</strain>
    </source>
</reference>
<gene>
    <name evidence="2" type="ORF">Poli38472_011393</name>
</gene>
<keyword evidence="3" id="KW-1185">Reference proteome</keyword>
<evidence type="ECO:0000313" key="3">
    <source>
        <dbReference type="Proteomes" id="UP000794436"/>
    </source>
</evidence>
<feature type="compositionally biased region" description="Basic and acidic residues" evidence="1">
    <location>
        <begin position="30"/>
        <end position="39"/>
    </location>
</feature>
<comment type="caution">
    <text evidence="2">The sequence shown here is derived from an EMBL/GenBank/DDBJ whole genome shotgun (WGS) entry which is preliminary data.</text>
</comment>